<dbReference type="Gene3D" id="3.40.50.2300">
    <property type="match status" value="1"/>
</dbReference>
<keyword evidence="7" id="KW-0804">Transcription</keyword>
<evidence type="ECO:0000256" key="3">
    <source>
        <dbReference type="ARBA" id="ARBA00022553"/>
    </source>
</evidence>
<evidence type="ECO:0000256" key="1">
    <source>
        <dbReference type="ARBA" id="ARBA00004496"/>
    </source>
</evidence>
<dbReference type="PANTHER" id="PTHR42713">
    <property type="entry name" value="HISTIDINE KINASE-RELATED"/>
    <property type="match status" value="1"/>
</dbReference>
<evidence type="ECO:0000256" key="8">
    <source>
        <dbReference type="PROSITE-ProRule" id="PRU00169"/>
    </source>
</evidence>
<evidence type="ECO:0000313" key="12">
    <source>
        <dbReference type="Proteomes" id="UP001285921"/>
    </source>
</evidence>
<keyword evidence="6" id="KW-0238">DNA-binding</keyword>
<dbReference type="SMART" id="SM00448">
    <property type="entry name" value="REC"/>
    <property type="match status" value="1"/>
</dbReference>
<feature type="domain" description="Response regulatory" evidence="10">
    <location>
        <begin position="3"/>
        <end position="120"/>
    </location>
</feature>
<dbReference type="EMBL" id="BTCL01000008">
    <property type="protein sequence ID" value="GMK45711.1"/>
    <property type="molecule type" value="Genomic_DNA"/>
</dbReference>
<dbReference type="Pfam" id="PF00072">
    <property type="entry name" value="Response_reg"/>
    <property type="match status" value="1"/>
</dbReference>
<evidence type="ECO:0000256" key="5">
    <source>
        <dbReference type="ARBA" id="ARBA00023015"/>
    </source>
</evidence>
<feature type="domain" description="HTH araC/xylS-type" evidence="9">
    <location>
        <begin position="423"/>
        <end position="520"/>
    </location>
</feature>
<evidence type="ECO:0000256" key="6">
    <source>
        <dbReference type="ARBA" id="ARBA00023125"/>
    </source>
</evidence>
<dbReference type="SUPFAM" id="SSF46689">
    <property type="entry name" value="Homeodomain-like"/>
    <property type="match status" value="2"/>
</dbReference>
<keyword evidence="2" id="KW-0963">Cytoplasm</keyword>
<evidence type="ECO:0000256" key="7">
    <source>
        <dbReference type="ARBA" id="ARBA00023163"/>
    </source>
</evidence>
<comment type="caution">
    <text evidence="11">The sequence shown here is derived from an EMBL/GenBank/DDBJ whole genome shotgun (WGS) entry which is preliminary data.</text>
</comment>
<comment type="subcellular location">
    <subcellularLocation>
        <location evidence="1">Cytoplasm</location>
    </subcellularLocation>
</comment>
<dbReference type="PROSITE" id="PS50110">
    <property type="entry name" value="RESPONSE_REGULATORY"/>
    <property type="match status" value="1"/>
</dbReference>
<sequence>MYRVMIVEDEFIVRYGIRSMIDWEKVGLEVTGEAANGKEALELIRRDPPDILITDIKMPVMDGIQLIEEVRSSGFTMKVIILSNLEEFQYAQKAIRYGVSEYMIKSDMMPRDFEKALMNVKASLDTAESDPEINAKASIVEPARKEKLLLGLIEGSRTEEGEAGSIPEEAELNGLHLPAYLLYTLIHTRDCGLFEKQQVIHETFEQIGSDRSFVVFADKQGEINVLLPVPQHEAVNSEGIKQLAERIISHLSQAYGLACTIGLSGRVSEWTELSKAYGEALAAAKQSMFAGIGKAISYSELAGAKEADGAPIKVSQSHIHTLLYGLQSKELHDYVYGLFDQLGRRQDPDLVQLISLELIMILTAIWPDVSHDQQQVVQLKKQYFDQLSKLETIEQSRDWFLQAFAELLEHMIRIYNSDRNSIIKATQYIQQHYQQEISLQSISHFVHLSKNYFANLFKKEVGESFLEYVTRVRIEKAKALLAGEMRAADVGQMVGIQDPKYFSKVFKKITGATPSEYRSLVKENKGNKESSETGQ</sequence>
<evidence type="ECO:0000256" key="2">
    <source>
        <dbReference type="ARBA" id="ARBA00022490"/>
    </source>
</evidence>
<dbReference type="SMART" id="SM00342">
    <property type="entry name" value="HTH_ARAC"/>
    <property type="match status" value="1"/>
</dbReference>
<keyword evidence="4" id="KW-0902">Two-component regulatory system</keyword>
<name>A0ABQ6NKW8_9BACL</name>
<dbReference type="InterPro" id="IPR041522">
    <property type="entry name" value="CdaR_GGDEF"/>
</dbReference>
<dbReference type="InterPro" id="IPR009057">
    <property type="entry name" value="Homeodomain-like_sf"/>
</dbReference>
<keyword evidence="5" id="KW-0805">Transcription regulation</keyword>
<dbReference type="InterPro" id="IPR001789">
    <property type="entry name" value="Sig_transdc_resp-reg_receiver"/>
</dbReference>
<keyword evidence="12" id="KW-1185">Reference proteome</keyword>
<keyword evidence="3 8" id="KW-0597">Phosphoprotein</keyword>
<dbReference type="PANTHER" id="PTHR42713:SF3">
    <property type="entry name" value="TRANSCRIPTIONAL REGULATORY PROTEIN HPTR"/>
    <property type="match status" value="1"/>
</dbReference>
<dbReference type="PROSITE" id="PS01124">
    <property type="entry name" value="HTH_ARAC_FAMILY_2"/>
    <property type="match status" value="1"/>
</dbReference>
<dbReference type="Proteomes" id="UP001285921">
    <property type="component" value="Unassembled WGS sequence"/>
</dbReference>
<dbReference type="InterPro" id="IPR011006">
    <property type="entry name" value="CheY-like_superfamily"/>
</dbReference>
<dbReference type="InterPro" id="IPR051552">
    <property type="entry name" value="HptR"/>
</dbReference>
<dbReference type="SUPFAM" id="SSF52172">
    <property type="entry name" value="CheY-like"/>
    <property type="match status" value="1"/>
</dbReference>
<accession>A0ABQ6NKW8</accession>
<proteinExistence type="predicted"/>
<dbReference type="Pfam" id="PF12833">
    <property type="entry name" value="HTH_18"/>
    <property type="match status" value="1"/>
</dbReference>
<dbReference type="CDD" id="cd17536">
    <property type="entry name" value="REC_YesN-like"/>
    <property type="match status" value="1"/>
</dbReference>
<dbReference type="RefSeq" id="WP_201004923.1">
    <property type="nucleotide sequence ID" value="NZ_BTCL01000008.1"/>
</dbReference>
<protein>
    <submittedName>
        <fullName evidence="11">AraC family transcriptional regulator</fullName>
    </submittedName>
</protein>
<evidence type="ECO:0000256" key="4">
    <source>
        <dbReference type="ARBA" id="ARBA00023012"/>
    </source>
</evidence>
<organism evidence="11 12">
    <name type="scientific">Paenibacillus glycanilyticus</name>
    <dbReference type="NCBI Taxonomy" id="126569"/>
    <lineage>
        <taxon>Bacteria</taxon>
        <taxon>Bacillati</taxon>
        <taxon>Bacillota</taxon>
        <taxon>Bacilli</taxon>
        <taxon>Bacillales</taxon>
        <taxon>Paenibacillaceae</taxon>
        <taxon>Paenibacillus</taxon>
    </lineage>
</organism>
<dbReference type="InterPro" id="IPR018060">
    <property type="entry name" value="HTH_AraC"/>
</dbReference>
<evidence type="ECO:0000259" key="9">
    <source>
        <dbReference type="PROSITE" id="PS01124"/>
    </source>
</evidence>
<feature type="modified residue" description="4-aspartylphosphate" evidence="8">
    <location>
        <position position="55"/>
    </location>
</feature>
<evidence type="ECO:0000313" key="11">
    <source>
        <dbReference type="EMBL" id="GMK45711.1"/>
    </source>
</evidence>
<evidence type="ECO:0000259" key="10">
    <source>
        <dbReference type="PROSITE" id="PS50110"/>
    </source>
</evidence>
<dbReference type="Gene3D" id="1.10.10.60">
    <property type="entry name" value="Homeodomain-like"/>
    <property type="match status" value="2"/>
</dbReference>
<gene>
    <name evidence="11" type="ORF">PghCCS26_28390</name>
</gene>
<reference evidence="11 12" key="1">
    <citation type="submission" date="2023-05" db="EMBL/GenBank/DDBJ databases">
        <title>Draft genome of Paenibacillus sp. CCS26.</title>
        <authorList>
            <person name="Akita H."/>
            <person name="Shinto Y."/>
            <person name="Kimura Z."/>
        </authorList>
    </citation>
    <scope>NUCLEOTIDE SEQUENCE [LARGE SCALE GENOMIC DNA]</scope>
    <source>
        <strain evidence="11 12">CCS26</strain>
    </source>
</reference>
<dbReference type="Pfam" id="PF17853">
    <property type="entry name" value="GGDEF_2"/>
    <property type="match status" value="1"/>
</dbReference>